<dbReference type="PANTHER" id="PTHR33147:SF106">
    <property type="entry name" value="DEFENSIN-LIKE PROTEIN 11"/>
    <property type="match status" value="1"/>
</dbReference>
<keyword evidence="5" id="KW-1185">Reference proteome</keyword>
<dbReference type="SMART" id="SM00505">
    <property type="entry name" value="Knot1"/>
    <property type="match status" value="1"/>
</dbReference>
<dbReference type="Gramene" id="TraesCS6A03G0380000.1">
    <property type="protein sequence ID" value="TraesCS6A03G0380000.1.CDS"/>
    <property type="gene ID" value="TraesCS6A03G0380000"/>
</dbReference>
<dbReference type="Pfam" id="PF00304">
    <property type="entry name" value="Gamma-thionin"/>
    <property type="match status" value="1"/>
</dbReference>
<dbReference type="Gramene" id="TraesSTA6A03G03283970.1">
    <property type="protein sequence ID" value="TraesSTA6A03G03283970.1"/>
    <property type="gene ID" value="TraesSTA6A03G03283970"/>
</dbReference>
<dbReference type="Gramene" id="TraesJUL6A03G03319570.2">
    <property type="protein sequence ID" value="TraesJUL6A03G03319570.2"/>
    <property type="gene ID" value="TraesJUL6A03G03319570"/>
</dbReference>
<sequence>MEAKVAAIALVLLFLTLGGEAELCKQRSRTFKGRCTHNDNCFAICLTENFTGGYCHGVVERHCMCTKKCGEPPEEPEEPPLPEMMI</sequence>
<dbReference type="Gramene" id="TraesJAG6A03G03287640.1">
    <property type="protein sequence ID" value="TraesJAG6A03G03287640.1"/>
    <property type="gene ID" value="TraesJAG6A03G03287640"/>
</dbReference>
<protein>
    <recommendedName>
        <fullName evidence="3">Knottins-like domain-containing protein</fullName>
    </recommendedName>
</protein>
<feature type="chain" id="PRO_5043178361" description="Knottins-like domain-containing protein" evidence="2">
    <location>
        <begin position="22"/>
        <end position="86"/>
    </location>
</feature>
<accession>A0A3B6NNC5</accession>
<dbReference type="OrthoDB" id="680677at2759"/>
<dbReference type="InterPro" id="IPR036574">
    <property type="entry name" value="Scorpion_toxin-like_sf"/>
</dbReference>
<dbReference type="Gramene" id="TraesCAD_scaffold_042837_01G000300.1">
    <property type="protein sequence ID" value="TraesCAD_scaffold_042837_01G000300.1"/>
    <property type="gene ID" value="TraesCAD_scaffold_042837_01G000300"/>
</dbReference>
<dbReference type="STRING" id="4565.A0A3B6NNC5"/>
<name>A0A3B6NNC5_WHEAT</name>
<evidence type="ECO:0000313" key="5">
    <source>
        <dbReference type="Proteomes" id="UP000019116"/>
    </source>
</evidence>
<dbReference type="Gramene" id="TraesPARA_EIv1.0_1925090.1">
    <property type="protein sequence ID" value="TraesPARA_EIv1.0_1925090.1.CDS"/>
    <property type="gene ID" value="TraesPARA_EIv1.0_1925090"/>
</dbReference>
<dbReference type="GO" id="GO:0006952">
    <property type="term" value="P:defense response"/>
    <property type="evidence" value="ECO:0000318"/>
    <property type="project" value="GO_Central"/>
</dbReference>
<dbReference type="OMA" id="RCITEDY"/>
<keyword evidence="1" id="KW-1015">Disulfide bond</keyword>
<dbReference type="Gramene" id="TraesLDM6A03G03296610.1">
    <property type="protein sequence ID" value="TraesLDM6A03G03296610.1"/>
    <property type="gene ID" value="TraesLDM6A03G03296610"/>
</dbReference>
<dbReference type="Gramene" id="TraesARI6A03G03248640.2">
    <property type="protein sequence ID" value="TraesARI6A03G03248640.2"/>
    <property type="gene ID" value="TraesARI6A03G03248640"/>
</dbReference>
<dbReference type="Proteomes" id="UP000019116">
    <property type="component" value="Chromosome 6A"/>
</dbReference>
<dbReference type="EnsemblPlants" id="TraesCS6A02G157100.1">
    <property type="protein sequence ID" value="TraesCS6A02G157100.1"/>
    <property type="gene ID" value="TraesCS6A02G157100"/>
</dbReference>
<dbReference type="Gramene" id="TraesMAC6A03G03292680.1">
    <property type="protein sequence ID" value="TraesMAC6A03G03292680.1"/>
    <property type="gene ID" value="TraesMAC6A03G03292680"/>
</dbReference>
<dbReference type="SMR" id="A0A3B6NNC5"/>
<dbReference type="Gramene" id="TraesRN6A0100350000.1">
    <property type="protein sequence ID" value="TraesRN6A0100350000.1"/>
    <property type="gene ID" value="TraesRN6A0100350000"/>
</dbReference>
<feature type="signal peptide" evidence="2">
    <location>
        <begin position="1"/>
        <end position="21"/>
    </location>
</feature>
<dbReference type="PANTHER" id="PTHR33147">
    <property type="entry name" value="DEFENSIN-LIKE PROTEIN 1"/>
    <property type="match status" value="1"/>
</dbReference>
<dbReference type="Gramene" id="TraesNOR6A03G03324840.2">
    <property type="protein sequence ID" value="TraesNOR6A03G03324840.2"/>
    <property type="gene ID" value="TraesNOR6A03G03324840"/>
</dbReference>
<evidence type="ECO:0000256" key="2">
    <source>
        <dbReference type="SAM" id="SignalP"/>
    </source>
</evidence>
<reference evidence="4" key="1">
    <citation type="submission" date="2018-08" db="EMBL/GenBank/DDBJ databases">
        <authorList>
            <person name="Rossello M."/>
        </authorList>
    </citation>
    <scope>NUCLEOTIDE SEQUENCE [LARGE SCALE GENOMIC DNA]</scope>
    <source>
        <strain evidence="4">cv. Chinese Spring</strain>
    </source>
</reference>
<organism evidence="4">
    <name type="scientific">Triticum aestivum</name>
    <name type="common">Wheat</name>
    <dbReference type="NCBI Taxonomy" id="4565"/>
    <lineage>
        <taxon>Eukaryota</taxon>
        <taxon>Viridiplantae</taxon>
        <taxon>Streptophyta</taxon>
        <taxon>Embryophyta</taxon>
        <taxon>Tracheophyta</taxon>
        <taxon>Spermatophyta</taxon>
        <taxon>Magnoliopsida</taxon>
        <taxon>Liliopsida</taxon>
        <taxon>Poales</taxon>
        <taxon>Poaceae</taxon>
        <taxon>BOP clade</taxon>
        <taxon>Pooideae</taxon>
        <taxon>Triticodae</taxon>
        <taxon>Triticeae</taxon>
        <taxon>Triticinae</taxon>
        <taxon>Triticum</taxon>
    </lineage>
</organism>
<dbReference type="SUPFAM" id="SSF57095">
    <property type="entry name" value="Scorpion toxin-like"/>
    <property type="match status" value="1"/>
</dbReference>
<dbReference type="Gramene" id="TraesROB_scaffold_012345_01G000300.1">
    <property type="protein sequence ID" value="TraesROB_scaffold_012345_01G000300.1"/>
    <property type="gene ID" value="TraesROB_scaffold_012345_01G000300"/>
</dbReference>
<evidence type="ECO:0000313" key="4">
    <source>
        <dbReference type="EnsemblPlants" id="TraesCS6A02G157100.1"/>
    </source>
</evidence>
<keyword evidence="2" id="KW-0732">Signal</keyword>
<evidence type="ECO:0000256" key="1">
    <source>
        <dbReference type="ARBA" id="ARBA00023157"/>
    </source>
</evidence>
<dbReference type="Gramene" id="TraesCS6A02G157100.1">
    <property type="protein sequence ID" value="TraesCS6A02G157100.1"/>
    <property type="gene ID" value="TraesCS6A02G157100"/>
</dbReference>
<reference evidence="4" key="2">
    <citation type="submission" date="2018-10" db="UniProtKB">
        <authorList>
            <consortium name="EnsemblPlants"/>
        </authorList>
    </citation>
    <scope>IDENTIFICATION</scope>
</reference>
<dbReference type="Gramene" id="TraesSYM6A03G03234030.2">
    <property type="protein sequence ID" value="TraesSYM6A03G03234030.2"/>
    <property type="gene ID" value="TraesSYM6A03G03234030"/>
</dbReference>
<dbReference type="Gene3D" id="3.30.30.10">
    <property type="entry name" value="Knottin, scorpion toxin-like"/>
    <property type="match status" value="1"/>
</dbReference>
<dbReference type="Gramene" id="TraesWEE_scaffold_005014_01G000100.1">
    <property type="protein sequence ID" value="TraesWEE_scaffold_005014_01G000100.1"/>
    <property type="gene ID" value="TraesWEE_scaffold_005014_01G000100"/>
</dbReference>
<feature type="domain" description="Knottins-like" evidence="3">
    <location>
        <begin position="23"/>
        <end position="69"/>
    </location>
</feature>
<dbReference type="Gramene" id="TraesLAC6A03G03248050.1">
    <property type="protein sequence ID" value="TraesLAC6A03G03248050.1"/>
    <property type="gene ID" value="TraesLAC6A03G03248050"/>
</dbReference>
<dbReference type="InterPro" id="IPR003614">
    <property type="entry name" value="Knottins"/>
</dbReference>
<dbReference type="Gramene" id="TraesCLE_scaffold_116261_01G000100.1">
    <property type="protein sequence ID" value="TraesCLE_scaffold_116261_01G000100.1"/>
    <property type="gene ID" value="TraesCLE_scaffold_116261_01G000100"/>
</dbReference>
<dbReference type="AlphaFoldDB" id="A0A3B6NNC5"/>
<evidence type="ECO:0000259" key="3">
    <source>
        <dbReference type="SMART" id="SM00505"/>
    </source>
</evidence>
<proteinExistence type="predicted"/>